<dbReference type="GO" id="GO:0000502">
    <property type="term" value="C:proteasome complex"/>
    <property type="evidence" value="ECO:0007669"/>
    <property type="project" value="UniProtKB-KW"/>
</dbReference>
<dbReference type="Proteomes" id="UP000245341">
    <property type="component" value="Unplaced"/>
</dbReference>
<dbReference type="GeneID" id="102733568"/>
<dbReference type="GO" id="GO:0005634">
    <property type="term" value="C:nucleus"/>
    <property type="evidence" value="ECO:0007669"/>
    <property type="project" value="TreeGrafter"/>
</dbReference>
<reference evidence="4" key="1">
    <citation type="submission" date="2025-08" db="UniProtKB">
        <authorList>
            <consortium name="RefSeq"/>
        </authorList>
    </citation>
    <scope>IDENTIFICATION</scope>
    <source>
        <tissue evidence="4">Liver</tissue>
    </source>
</reference>
<keyword evidence="4" id="KW-0647">Proteasome</keyword>
<dbReference type="CTD" id="23392"/>
<dbReference type="STRING" id="9713.A0A2U3XQ58"/>
<proteinExistence type="predicted"/>
<dbReference type="GO" id="GO:0005737">
    <property type="term" value="C:cytoplasm"/>
    <property type="evidence" value="ECO:0007669"/>
    <property type="project" value="TreeGrafter"/>
</dbReference>
<dbReference type="InterPro" id="IPR011030">
    <property type="entry name" value="Lipovitellin_superhlx_dom"/>
</dbReference>
<keyword evidence="1" id="KW-0677">Repeat</keyword>
<dbReference type="SUPFAM" id="SSF48431">
    <property type="entry name" value="Lipovitellin-phosvitin complex, superhelical domain"/>
    <property type="match status" value="1"/>
</dbReference>
<dbReference type="OrthoDB" id="16066at2759"/>
<dbReference type="InterPro" id="IPR011989">
    <property type="entry name" value="ARM-like"/>
</dbReference>
<name>A0A2U3XQ58_LEPWE</name>
<dbReference type="GO" id="GO:0036503">
    <property type="term" value="P:ERAD pathway"/>
    <property type="evidence" value="ECO:0007669"/>
    <property type="project" value="TreeGrafter"/>
</dbReference>
<dbReference type="PANTHER" id="PTHR23346:SF19">
    <property type="entry name" value="PROTEASOME ADAPTER AND SCAFFOLD PROTEIN ECM29"/>
    <property type="match status" value="1"/>
</dbReference>
<dbReference type="Pfam" id="PF23702">
    <property type="entry name" value="ARM_ECM29"/>
    <property type="match status" value="1"/>
</dbReference>
<protein>
    <submittedName>
        <fullName evidence="4">Proteasome adapter and scaffold protein ECM29</fullName>
    </submittedName>
</protein>
<dbReference type="PANTHER" id="PTHR23346">
    <property type="entry name" value="TRANSLATIONAL ACTIVATOR GCN1-RELATED"/>
    <property type="match status" value="1"/>
</dbReference>
<gene>
    <name evidence="4" type="primary">ECPAS</name>
</gene>
<evidence type="ECO:0000313" key="3">
    <source>
        <dbReference type="Proteomes" id="UP000245341"/>
    </source>
</evidence>
<dbReference type="InterPro" id="IPR055444">
    <property type="entry name" value="ARM_ECM29"/>
</dbReference>
<dbReference type="GO" id="GO:0060090">
    <property type="term" value="F:molecular adaptor activity"/>
    <property type="evidence" value="ECO:0007669"/>
    <property type="project" value="TreeGrafter"/>
</dbReference>
<organism evidence="3 4">
    <name type="scientific">Leptonychotes weddellii</name>
    <name type="common">Weddell seal</name>
    <name type="synonym">Otaria weddellii</name>
    <dbReference type="NCBI Taxonomy" id="9713"/>
    <lineage>
        <taxon>Eukaryota</taxon>
        <taxon>Metazoa</taxon>
        <taxon>Chordata</taxon>
        <taxon>Craniata</taxon>
        <taxon>Vertebrata</taxon>
        <taxon>Euteleostomi</taxon>
        <taxon>Mammalia</taxon>
        <taxon>Eutheria</taxon>
        <taxon>Laurasiatheria</taxon>
        <taxon>Carnivora</taxon>
        <taxon>Caniformia</taxon>
        <taxon>Pinnipedia</taxon>
        <taxon>Phocidae</taxon>
        <taxon>Monachinae</taxon>
        <taxon>Lobodontini</taxon>
        <taxon>Leptonychotes</taxon>
    </lineage>
</organism>
<dbReference type="RefSeq" id="XP_006733548.1">
    <property type="nucleotide sequence ID" value="XM_006733485.1"/>
</dbReference>
<keyword evidence="3" id="KW-1185">Reference proteome</keyword>
<dbReference type="Gene3D" id="1.25.10.10">
    <property type="entry name" value="Leucine-rich Repeat Variant"/>
    <property type="match status" value="1"/>
</dbReference>
<dbReference type="AlphaFoldDB" id="A0A2U3XQ58"/>
<feature type="domain" description="ECM29 ARM-like repeats" evidence="2">
    <location>
        <begin position="1"/>
        <end position="119"/>
    </location>
</feature>
<evidence type="ECO:0000256" key="1">
    <source>
        <dbReference type="ARBA" id="ARBA00022737"/>
    </source>
</evidence>
<dbReference type="KEGG" id="lww:102733568"/>
<evidence type="ECO:0000259" key="2">
    <source>
        <dbReference type="Pfam" id="PF23702"/>
    </source>
</evidence>
<sequence>MNSSKEEMRELAALFYSVVVSTVSGNELKSMIEQLIKTTKDNHSPEIQHGSLLALGFTVGRYLAKKKMRMAEQQDLETDADFLPEQEELIQSATETIGSFLDSTSPLLAIAACTALGEIGRNGPLPIPSEGSGFTKSHLVESLLNRIPSSKETNKMKERAIQTLGYFPVGDGDFPHQKLLLQGLMDSVETEGKVFPDPHYEIGALQCD</sequence>
<evidence type="ECO:0000313" key="4">
    <source>
        <dbReference type="RefSeq" id="XP_006733548.1"/>
    </source>
</evidence>
<accession>A0A2U3XQ58</accession>